<dbReference type="NCBIfam" id="NF006505">
    <property type="entry name" value="PRK08939.1"/>
    <property type="match status" value="1"/>
</dbReference>
<dbReference type="GO" id="GO:0006260">
    <property type="term" value="P:DNA replication"/>
    <property type="evidence" value="ECO:0007669"/>
    <property type="project" value="TreeGrafter"/>
</dbReference>
<dbReference type="GO" id="GO:0005524">
    <property type="term" value="F:ATP binding"/>
    <property type="evidence" value="ECO:0007669"/>
    <property type="project" value="InterPro"/>
</dbReference>
<dbReference type="Gene3D" id="3.40.50.300">
    <property type="entry name" value="P-loop containing nucleotide triphosphate hydrolases"/>
    <property type="match status" value="1"/>
</dbReference>
<gene>
    <name evidence="1" type="ORF">BUZ61_14615</name>
</gene>
<dbReference type="PANTHER" id="PTHR30050:SF8">
    <property type="entry name" value="PRIMOSOMAL PROTEIN DNAI"/>
    <property type="match status" value="1"/>
</dbReference>
<dbReference type="OrthoDB" id="61127at2"/>
<proteinExistence type="predicted"/>
<dbReference type="RefSeq" id="WP_107644661.1">
    <property type="nucleotide sequence ID" value="NZ_PZHR01000345.1"/>
</dbReference>
<organism evidence="1 2">
    <name type="scientific">Staphylococcus nepalensis</name>
    <dbReference type="NCBI Taxonomy" id="214473"/>
    <lineage>
        <taxon>Bacteria</taxon>
        <taxon>Bacillati</taxon>
        <taxon>Bacillota</taxon>
        <taxon>Bacilli</taxon>
        <taxon>Bacillales</taxon>
        <taxon>Staphylococcaceae</taxon>
        <taxon>Staphylococcus</taxon>
    </lineage>
</organism>
<evidence type="ECO:0000313" key="1">
    <source>
        <dbReference type="EMBL" id="PTK52468.1"/>
    </source>
</evidence>
<name>A0A2T4S6L8_9STAP</name>
<dbReference type="EMBL" id="PZHR01000345">
    <property type="protein sequence ID" value="PTK52468.1"/>
    <property type="molecule type" value="Genomic_DNA"/>
</dbReference>
<feature type="non-terminal residue" evidence="1">
    <location>
        <position position="1"/>
    </location>
</feature>
<dbReference type="AlphaFoldDB" id="A0A2T4S6L8"/>
<dbReference type="Proteomes" id="UP000240400">
    <property type="component" value="Unassembled WGS sequence"/>
</dbReference>
<dbReference type="SUPFAM" id="SSF52540">
    <property type="entry name" value="P-loop containing nucleoside triphosphate hydrolases"/>
    <property type="match status" value="1"/>
</dbReference>
<comment type="caution">
    <text evidence="1">The sequence shown here is derived from an EMBL/GenBank/DDBJ whole genome shotgun (WGS) entry which is preliminary data.</text>
</comment>
<dbReference type="PANTHER" id="PTHR30050">
    <property type="entry name" value="CHROMOSOMAL REPLICATION INITIATOR PROTEIN DNAA"/>
    <property type="match status" value="1"/>
</dbReference>
<accession>A0A2T4S6L8</accession>
<reference evidence="1 2" key="1">
    <citation type="journal article" date="2016" name="Front. Microbiol.">
        <title>Comprehensive Phylogenetic Analysis of Bovine Non-aureus Staphylococci Species Based on Whole-Genome Sequencing.</title>
        <authorList>
            <person name="Naushad S."/>
            <person name="Barkema H.W."/>
            <person name="Luby C."/>
            <person name="Condas L.A."/>
            <person name="Nobrega D.B."/>
            <person name="Carson D.A."/>
            <person name="De Buck J."/>
        </authorList>
    </citation>
    <scope>NUCLEOTIDE SEQUENCE [LARGE SCALE GENOMIC DNA]</scope>
    <source>
        <strain evidence="1 2">SNUC 4337</strain>
    </source>
</reference>
<protein>
    <submittedName>
        <fullName evidence="1">Primosomal protein DnaI</fullName>
    </submittedName>
</protein>
<dbReference type="InterPro" id="IPR027417">
    <property type="entry name" value="P-loop_NTPase"/>
</dbReference>
<sequence>SFGTGKSFILGAIANQLKSKLIPSTIVYLPEFIRTLKNGFKDGSFERKLQVVREANILMLDDIGAEEVTPWVRDEVIGPLLHYRMVQELPTFFSSNFDFKALEHHLAMTRDGSEQTKAARIMERIKSLAEPYELVGENYRDD</sequence>
<evidence type="ECO:0000313" key="2">
    <source>
        <dbReference type="Proteomes" id="UP000240400"/>
    </source>
</evidence>